<dbReference type="Proteomes" id="UP000296374">
    <property type="component" value="Chromosome"/>
</dbReference>
<dbReference type="Pfam" id="PF13365">
    <property type="entry name" value="Trypsin_2"/>
    <property type="match status" value="1"/>
</dbReference>
<name>A0A4P7HP28_9RHOB</name>
<dbReference type="Gene3D" id="2.40.10.10">
    <property type="entry name" value="Trypsin-like serine proteases"/>
    <property type="match status" value="2"/>
</dbReference>
<dbReference type="EMBL" id="CP038439">
    <property type="protein sequence ID" value="QBX35137.1"/>
    <property type="molecule type" value="Genomic_DNA"/>
</dbReference>
<evidence type="ECO:0000256" key="1">
    <source>
        <dbReference type="SAM" id="SignalP"/>
    </source>
</evidence>
<dbReference type="RefSeq" id="WP_135313420.1">
    <property type="nucleotide sequence ID" value="NZ_CP038439.1"/>
</dbReference>
<dbReference type="PANTHER" id="PTHR43019">
    <property type="entry name" value="SERINE ENDOPROTEASE DEGS"/>
    <property type="match status" value="1"/>
</dbReference>
<sequence length="452" mass="47650">MLSTIRSAFLILIGGAWAIPALAQDQQAIKTAVRNSTVYLEITFRDADNLSNVCTPASQGTGFIVSRGGGVITAAHLLKSVDCPEYTIADVKGRIGYLSSPDVPLSIASIDESSDVAVLRLGAREGAYPFIEACYVDTPADEENLLAFGFPLGEDFSTLVAVYQGLSGSDGRWRLSSNFTYGMSGGPLVDGAGRVIGIVKGGVRGATAVQFVTPLNWADDALRTAGALSVEACVEIGSKGGGTELVIEDVLPDLGIESVFIVSGQEQNPVSRMFTHDFSNDASCTEGWSTQTYAACLPDNSQITNVTGPLIISAANDGRSWYDIDPNRSNCVSLTLGYSDRGLDSSGNCQGNGWIRASYKIDGIVVGGAVKREAALSMNIRTPDTAPATRVFDVPKDLVDGLLADSLSWSYRVTVRDHEGDILTQLSNTAPASGNFTSHQESNGAVVVTVEP</sequence>
<organism evidence="2 3">
    <name type="scientific">Paracoccus liaowanqingii</name>
    <dbReference type="NCBI Taxonomy" id="2560053"/>
    <lineage>
        <taxon>Bacteria</taxon>
        <taxon>Pseudomonadati</taxon>
        <taxon>Pseudomonadota</taxon>
        <taxon>Alphaproteobacteria</taxon>
        <taxon>Rhodobacterales</taxon>
        <taxon>Paracoccaceae</taxon>
        <taxon>Paracoccus</taxon>
    </lineage>
</organism>
<evidence type="ECO:0000313" key="3">
    <source>
        <dbReference type="Proteomes" id="UP000296374"/>
    </source>
</evidence>
<reference evidence="3" key="1">
    <citation type="submission" date="2019-03" db="EMBL/GenBank/DDBJ databases">
        <authorList>
            <person name="Li J."/>
        </authorList>
    </citation>
    <scope>NUCLEOTIDE SEQUENCE [LARGE SCALE GENOMIC DNA]</scope>
    <source>
        <strain evidence="3">2251</strain>
    </source>
</reference>
<dbReference type="InterPro" id="IPR009003">
    <property type="entry name" value="Peptidase_S1_PA"/>
</dbReference>
<dbReference type="SUPFAM" id="SSF50494">
    <property type="entry name" value="Trypsin-like serine proteases"/>
    <property type="match status" value="1"/>
</dbReference>
<keyword evidence="1" id="KW-0732">Signal</keyword>
<dbReference type="PANTHER" id="PTHR43019:SF23">
    <property type="entry name" value="PROTEASE DO-LIKE 5, CHLOROPLASTIC"/>
    <property type="match status" value="1"/>
</dbReference>
<evidence type="ECO:0000313" key="2">
    <source>
        <dbReference type="EMBL" id="QBX35137.1"/>
    </source>
</evidence>
<feature type="signal peptide" evidence="1">
    <location>
        <begin position="1"/>
        <end position="23"/>
    </location>
</feature>
<dbReference type="InterPro" id="IPR043504">
    <property type="entry name" value="Peptidase_S1_PA_chymotrypsin"/>
</dbReference>
<dbReference type="AlphaFoldDB" id="A0A4P7HP28"/>
<accession>A0A4P7HP28</accession>
<dbReference type="KEGG" id="plia:E4191_10815"/>
<gene>
    <name evidence="2" type="ORF">E4191_10815</name>
</gene>
<proteinExistence type="predicted"/>
<feature type="chain" id="PRO_5020333448" evidence="1">
    <location>
        <begin position="24"/>
        <end position="452"/>
    </location>
</feature>
<protein>
    <submittedName>
        <fullName evidence="2">Trypsin-like peptidase domain-containing protein</fullName>
    </submittedName>
</protein>